<keyword evidence="11" id="KW-1185">Reference proteome</keyword>
<evidence type="ECO:0000256" key="4">
    <source>
        <dbReference type="ARBA" id="ARBA00022605"/>
    </source>
</evidence>
<dbReference type="Pfam" id="PF00206">
    <property type="entry name" value="Lyase_1"/>
    <property type="match status" value="1"/>
</dbReference>
<dbReference type="GO" id="GO:0042450">
    <property type="term" value="P:L-arginine biosynthetic process via ornithine"/>
    <property type="evidence" value="ECO:0007669"/>
    <property type="project" value="UniProtKB-UniRule"/>
</dbReference>
<evidence type="ECO:0000259" key="8">
    <source>
        <dbReference type="Pfam" id="PF00206"/>
    </source>
</evidence>
<dbReference type="EC" id="4.3.2.1" evidence="2 6"/>
<dbReference type="PRINTS" id="PR00149">
    <property type="entry name" value="FUMRATELYASE"/>
</dbReference>
<dbReference type="Gene3D" id="1.10.275.10">
    <property type="entry name" value="Fumarase/aspartase (N-terminal domain)"/>
    <property type="match status" value="1"/>
</dbReference>
<sequence>MKLWGGRFKKSESKLMEDFNSSLSFDRALYREDITGSMAHVKMLAKCNILSSEERDSILNGLQSILSDIETGKLKIEGDYEDIHSFVESNLLDRIGQVAKKLHTSRSRNDQVALDFRLYAKNKAKEVIENIEELQNTMKKLGAENNFIMPGYTHLQRAQVVTFKHHIMAYYNMLERDKRRIRNAREILDESPLGCCALAGTTYDIDRNFTAEELGFKKPVSNFLDGVSDRDYALELLSDFSIMMMHFSRLSEELILWSSKEFGFVTIDDEFSTGSSIMPQKKNPDAAELIRGKTGRVYGDLMSLLTTMKGIPLAYNKDMQEDKEQFFDSVKTVLSCTKIMNGMLSTLKVNQDKTLKAVKTGFLNATEAADYLVNKGMAFRDAHKVIGEIVLYCEEKEKSIEELSIPELQKFSNLFEEDVYDFIDYNNSINRGIKKELKQ</sequence>
<dbReference type="AlphaFoldDB" id="W6N766"/>
<protein>
    <recommendedName>
        <fullName evidence="2 6">Argininosuccinate lyase</fullName>
        <shortName evidence="6">ASAL</shortName>
        <ecNumber evidence="2 6">4.3.2.1</ecNumber>
    </recommendedName>
    <alternativeName>
        <fullName evidence="6">Arginosuccinase</fullName>
    </alternativeName>
</protein>
<feature type="domain" description="Argininosuccinate lyase C-terminal" evidence="9">
    <location>
        <begin position="362"/>
        <end position="430"/>
    </location>
</feature>
<dbReference type="InterPro" id="IPR022761">
    <property type="entry name" value="Fumarate_lyase_N"/>
</dbReference>
<dbReference type="Proteomes" id="UP000019482">
    <property type="component" value="Unassembled WGS sequence"/>
</dbReference>
<dbReference type="FunFam" id="1.10.40.30:FF:000001">
    <property type="entry name" value="Argininosuccinate lyase"/>
    <property type="match status" value="1"/>
</dbReference>
<comment type="catalytic activity">
    <reaction evidence="6">
        <text>2-(N(omega)-L-arginino)succinate = fumarate + L-arginine</text>
        <dbReference type="Rhea" id="RHEA:24020"/>
        <dbReference type="ChEBI" id="CHEBI:29806"/>
        <dbReference type="ChEBI" id="CHEBI:32682"/>
        <dbReference type="ChEBI" id="CHEBI:57472"/>
        <dbReference type="EC" id="4.3.2.1"/>
    </reaction>
</comment>
<comment type="caution">
    <text evidence="10">The sequence shown here is derived from an EMBL/GenBank/DDBJ whole genome shotgun (WGS) entry which is preliminary data.</text>
</comment>
<dbReference type="Gene3D" id="1.20.200.10">
    <property type="entry name" value="Fumarase/aspartase (Central domain)"/>
    <property type="match status" value="1"/>
</dbReference>
<dbReference type="PANTHER" id="PTHR43814">
    <property type="entry name" value="ARGININOSUCCINATE LYASE"/>
    <property type="match status" value="1"/>
</dbReference>
<dbReference type="GeneID" id="29420193"/>
<evidence type="ECO:0000256" key="5">
    <source>
        <dbReference type="ARBA" id="ARBA00023239"/>
    </source>
</evidence>
<feature type="domain" description="Fumarate lyase N-terminal" evidence="8">
    <location>
        <begin position="6"/>
        <end position="299"/>
    </location>
</feature>
<dbReference type="HAMAP" id="MF_00006">
    <property type="entry name" value="Arg_succ_lyase"/>
    <property type="match status" value="1"/>
</dbReference>
<keyword evidence="4 6" id="KW-0028">Amino-acid biosynthesis</keyword>
<evidence type="ECO:0000256" key="7">
    <source>
        <dbReference type="SAM" id="Coils"/>
    </source>
</evidence>
<evidence type="ECO:0000313" key="11">
    <source>
        <dbReference type="Proteomes" id="UP000019482"/>
    </source>
</evidence>
<name>W6N766_CLOTY</name>
<evidence type="ECO:0000256" key="1">
    <source>
        <dbReference type="ARBA" id="ARBA00004941"/>
    </source>
</evidence>
<dbReference type="InterPro" id="IPR009049">
    <property type="entry name" value="Argininosuccinate_lyase"/>
</dbReference>
<dbReference type="NCBIfam" id="TIGR00838">
    <property type="entry name" value="argH"/>
    <property type="match status" value="1"/>
</dbReference>
<dbReference type="InterPro" id="IPR029419">
    <property type="entry name" value="Arg_succ_lyase_C"/>
</dbReference>
<accession>W6N766</accession>
<dbReference type="RefSeq" id="WP_017751519.1">
    <property type="nucleotide sequence ID" value="NZ_CBXI010000021.1"/>
</dbReference>
<dbReference type="InterPro" id="IPR008948">
    <property type="entry name" value="L-Aspartase-like"/>
</dbReference>
<comment type="similarity">
    <text evidence="6">Belongs to the lyase 1 family. Argininosuccinate lyase subfamily.</text>
</comment>
<dbReference type="PROSITE" id="PS00163">
    <property type="entry name" value="FUMARATE_LYASES"/>
    <property type="match status" value="1"/>
</dbReference>
<dbReference type="OrthoDB" id="9769623at2"/>
<dbReference type="EMBL" id="CBXI010000021">
    <property type="protein sequence ID" value="CDL91164.1"/>
    <property type="molecule type" value="Genomic_DNA"/>
</dbReference>
<dbReference type="CDD" id="cd01359">
    <property type="entry name" value="Argininosuccinate_lyase"/>
    <property type="match status" value="1"/>
</dbReference>
<keyword evidence="3 6" id="KW-0055">Arginine biosynthesis</keyword>
<evidence type="ECO:0000256" key="3">
    <source>
        <dbReference type="ARBA" id="ARBA00022571"/>
    </source>
</evidence>
<dbReference type="FunFam" id="1.20.200.10:FF:000015">
    <property type="entry name" value="argininosuccinate lyase isoform X2"/>
    <property type="match status" value="1"/>
</dbReference>
<dbReference type="InterPro" id="IPR020557">
    <property type="entry name" value="Fumarate_lyase_CS"/>
</dbReference>
<reference evidence="10 11" key="1">
    <citation type="journal article" date="2015" name="Genome Announc.">
        <title>Draft Genome Sequence of Clostridium tyrobutyricum Strain DIVETGP, Isolated from Cow's Milk for Grana Padano Production.</title>
        <authorList>
            <person name="Soggiu A."/>
            <person name="Piras C."/>
            <person name="Gaiarsa S."/>
            <person name="Sassera D."/>
            <person name="Roncada P."/>
            <person name="Bendixen E."/>
            <person name="Brasca M."/>
            <person name="Bonizzi L."/>
        </authorList>
    </citation>
    <scope>NUCLEOTIDE SEQUENCE [LARGE SCALE GENOMIC DNA]</scope>
    <source>
        <strain evidence="10 11">DIVETGP</strain>
    </source>
</reference>
<gene>
    <name evidence="6" type="primary">argH</name>
    <name evidence="10" type="ORF">CTDIVETGP_1234</name>
</gene>
<dbReference type="PANTHER" id="PTHR43814:SF1">
    <property type="entry name" value="ARGININOSUCCINATE LYASE"/>
    <property type="match status" value="1"/>
</dbReference>
<comment type="subcellular location">
    <subcellularLocation>
        <location evidence="6">Cytoplasm</location>
    </subcellularLocation>
</comment>
<comment type="pathway">
    <text evidence="1 6">Amino-acid biosynthesis; L-arginine biosynthesis; L-arginine from L-ornithine and carbamoyl phosphate: step 3/3.</text>
</comment>
<dbReference type="Pfam" id="PF14698">
    <property type="entry name" value="ASL_C2"/>
    <property type="match status" value="1"/>
</dbReference>
<keyword evidence="7" id="KW-0175">Coiled coil</keyword>
<dbReference type="UniPathway" id="UPA00068">
    <property type="reaction ID" value="UER00114"/>
</dbReference>
<proteinExistence type="inferred from homology"/>
<feature type="coiled-coil region" evidence="7">
    <location>
        <begin position="117"/>
        <end position="144"/>
    </location>
</feature>
<evidence type="ECO:0000256" key="6">
    <source>
        <dbReference type="HAMAP-Rule" id="MF_00006"/>
    </source>
</evidence>
<dbReference type="GO" id="GO:0004056">
    <property type="term" value="F:argininosuccinate lyase activity"/>
    <property type="evidence" value="ECO:0007669"/>
    <property type="project" value="UniProtKB-UniRule"/>
</dbReference>
<dbReference type="InterPro" id="IPR000362">
    <property type="entry name" value="Fumarate_lyase_fam"/>
</dbReference>
<dbReference type="FunFam" id="1.10.275.10:FF:000002">
    <property type="entry name" value="Argininosuccinate lyase"/>
    <property type="match status" value="1"/>
</dbReference>
<organism evidence="10 11">
    <name type="scientific">Clostridium tyrobutyricum DIVETGP</name>
    <dbReference type="NCBI Taxonomy" id="1408889"/>
    <lineage>
        <taxon>Bacteria</taxon>
        <taxon>Bacillati</taxon>
        <taxon>Bacillota</taxon>
        <taxon>Clostridia</taxon>
        <taxon>Eubacteriales</taxon>
        <taxon>Clostridiaceae</taxon>
        <taxon>Clostridium</taxon>
    </lineage>
</organism>
<dbReference type="InterPro" id="IPR024083">
    <property type="entry name" value="Fumarase/histidase_N"/>
</dbReference>
<dbReference type="SUPFAM" id="SSF48557">
    <property type="entry name" value="L-aspartase-like"/>
    <property type="match status" value="1"/>
</dbReference>
<evidence type="ECO:0000313" key="10">
    <source>
        <dbReference type="EMBL" id="CDL91164.1"/>
    </source>
</evidence>
<evidence type="ECO:0000256" key="2">
    <source>
        <dbReference type="ARBA" id="ARBA00012338"/>
    </source>
</evidence>
<dbReference type="Gene3D" id="1.10.40.30">
    <property type="entry name" value="Fumarase/aspartase (C-terminal domain)"/>
    <property type="match status" value="1"/>
</dbReference>
<keyword evidence="5 6" id="KW-0456">Lyase</keyword>
<evidence type="ECO:0000259" key="9">
    <source>
        <dbReference type="Pfam" id="PF14698"/>
    </source>
</evidence>
<keyword evidence="6" id="KW-0963">Cytoplasm</keyword>
<dbReference type="PRINTS" id="PR00145">
    <property type="entry name" value="ARGSUCLYASE"/>
</dbReference>
<dbReference type="GO" id="GO:0005829">
    <property type="term" value="C:cytosol"/>
    <property type="evidence" value="ECO:0007669"/>
    <property type="project" value="TreeGrafter"/>
</dbReference>